<dbReference type="PANTHER" id="PTHR34846:SF7">
    <property type="entry name" value="BLL7811 PROTEIN"/>
    <property type="match status" value="1"/>
</dbReference>
<dbReference type="RefSeq" id="WP_394829044.1">
    <property type="nucleotide sequence ID" value="NZ_CP089984.1"/>
</dbReference>
<dbReference type="Proteomes" id="UP001370348">
    <property type="component" value="Chromosome"/>
</dbReference>
<reference evidence="2 3" key="1">
    <citation type="submission" date="2021-12" db="EMBL/GenBank/DDBJ databases">
        <title>Discovery of the Pendulisporaceae a myxobacterial family with distinct sporulation behavior and unique specialized metabolism.</title>
        <authorList>
            <person name="Garcia R."/>
            <person name="Popoff A."/>
            <person name="Bader C.D."/>
            <person name="Loehr J."/>
            <person name="Walesch S."/>
            <person name="Walt C."/>
            <person name="Boldt J."/>
            <person name="Bunk B."/>
            <person name="Haeckl F.J.F.P.J."/>
            <person name="Gunesch A.P."/>
            <person name="Birkelbach J."/>
            <person name="Nuebel U."/>
            <person name="Pietschmann T."/>
            <person name="Bach T."/>
            <person name="Mueller R."/>
        </authorList>
    </citation>
    <scope>NUCLEOTIDE SEQUENCE [LARGE SCALE GENOMIC DNA]</scope>
    <source>
        <strain evidence="2 3">MSr11954</strain>
    </source>
</reference>
<evidence type="ECO:0000259" key="1">
    <source>
        <dbReference type="Pfam" id="PF02627"/>
    </source>
</evidence>
<evidence type="ECO:0000313" key="2">
    <source>
        <dbReference type="EMBL" id="WXB19427.1"/>
    </source>
</evidence>
<dbReference type="SUPFAM" id="SSF69118">
    <property type="entry name" value="AhpD-like"/>
    <property type="match status" value="1"/>
</dbReference>
<feature type="domain" description="Carboxymuconolactone decarboxylase-like" evidence="1">
    <location>
        <begin position="12"/>
        <end position="91"/>
    </location>
</feature>
<sequence>MKSPFLTMPGTREAFLSVHKATQGCGVPPKLLELIHVRVGQINGCSVCVDMHTRILKKSGESDARIFALSVWRETPYYTEAERAALALAEAATRLCDRPDAVPDEVWKEASRHFSEAALGALVIAIGLANFANRLNVPTRQVTGDFVEQYL</sequence>
<accession>A0ABZ2MA82</accession>
<dbReference type="PANTHER" id="PTHR34846">
    <property type="entry name" value="4-CARBOXYMUCONOLACTONE DECARBOXYLASE FAMILY PROTEIN (AFU_ORTHOLOGUE AFUA_6G11590)"/>
    <property type="match status" value="1"/>
</dbReference>
<dbReference type="Pfam" id="PF02627">
    <property type="entry name" value="CMD"/>
    <property type="match status" value="1"/>
</dbReference>
<protein>
    <submittedName>
        <fullName evidence="2">Carboxymuconolactone decarboxylase family protein</fullName>
    </submittedName>
</protein>
<name>A0ABZ2MA82_9BACT</name>
<dbReference type="InterPro" id="IPR004675">
    <property type="entry name" value="AhpD_core"/>
</dbReference>
<dbReference type="InterPro" id="IPR003779">
    <property type="entry name" value="CMD-like"/>
</dbReference>
<keyword evidence="3" id="KW-1185">Reference proteome</keyword>
<organism evidence="2 3">
    <name type="scientific">Pendulispora albinea</name>
    <dbReference type="NCBI Taxonomy" id="2741071"/>
    <lineage>
        <taxon>Bacteria</taxon>
        <taxon>Pseudomonadati</taxon>
        <taxon>Myxococcota</taxon>
        <taxon>Myxococcia</taxon>
        <taxon>Myxococcales</taxon>
        <taxon>Sorangiineae</taxon>
        <taxon>Pendulisporaceae</taxon>
        <taxon>Pendulispora</taxon>
    </lineage>
</organism>
<dbReference type="Gene3D" id="1.20.1290.10">
    <property type="entry name" value="AhpD-like"/>
    <property type="match status" value="1"/>
</dbReference>
<proteinExistence type="predicted"/>
<dbReference type="InterPro" id="IPR029032">
    <property type="entry name" value="AhpD-like"/>
</dbReference>
<dbReference type="NCBIfam" id="TIGR00778">
    <property type="entry name" value="ahpD_dom"/>
    <property type="match status" value="1"/>
</dbReference>
<gene>
    <name evidence="2" type="ORF">LZC94_19620</name>
</gene>
<evidence type="ECO:0000313" key="3">
    <source>
        <dbReference type="Proteomes" id="UP001370348"/>
    </source>
</evidence>
<dbReference type="EMBL" id="CP089984">
    <property type="protein sequence ID" value="WXB19427.1"/>
    <property type="molecule type" value="Genomic_DNA"/>
</dbReference>